<reference evidence="2 3" key="1">
    <citation type="submission" date="2015-03" db="EMBL/GenBank/DDBJ databases">
        <title>Genome sequence of Mycoplasma meleagridis strain ATCC 25294.</title>
        <authorList>
            <person name="Yacoub E."/>
            <person name="Blanchard A."/>
            <person name="Sirand-Pugnet P."/>
            <person name="Mardassi B.B.A."/>
        </authorList>
    </citation>
    <scope>NUCLEOTIDE SEQUENCE [LARGE SCALE GENOMIC DNA]</scope>
    <source>
        <strain evidence="2 3">ATCC 25294</strain>
    </source>
</reference>
<dbReference type="PROSITE" id="PS51257">
    <property type="entry name" value="PROKAR_LIPOPROTEIN"/>
    <property type="match status" value="1"/>
</dbReference>
<evidence type="ECO:0000313" key="3">
    <source>
        <dbReference type="Proteomes" id="UP000033750"/>
    </source>
</evidence>
<feature type="domain" description="Lipoprotein-associated type-17" evidence="1">
    <location>
        <begin position="250"/>
        <end position="331"/>
    </location>
</feature>
<dbReference type="InterPro" id="IPR007326">
    <property type="entry name" value="Lipoprotein-assoc_dom"/>
</dbReference>
<protein>
    <recommendedName>
        <fullName evidence="1">Lipoprotein-associated type-17 domain-containing protein</fullName>
    </recommendedName>
</protein>
<feature type="domain" description="Lipoprotein-associated type-17" evidence="1">
    <location>
        <begin position="148"/>
        <end position="228"/>
    </location>
</feature>
<evidence type="ECO:0000313" key="2">
    <source>
        <dbReference type="EMBL" id="KKB26974.1"/>
    </source>
</evidence>
<name>A0A0F5H0Z9_9BACT</name>
<organism evidence="2 3">
    <name type="scientific">Mycoplasmopsis meleagridis ATCC 25294</name>
    <dbReference type="NCBI Taxonomy" id="1264554"/>
    <lineage>
        <taxon>Bacteria</taxon>
        <taxon>Bacillati</taxon>
        <taxon>Mycoplasmatota</taxon>
        <taxon>Mycoplasmoidales</taxon>
        <taxon>Metamycoplasmataceae</taxon>
        <taxon>Mycoplasmopsis</taxon>
    </lineage>
</organism>
<dbReference type="OrthoDB" id="400420at2"/>
<keyword evidence="3" id="KW-1185">Reference proteome</keyword>
<comment type="caution">
    <text evidence="2">The sequence shown here is derived from an EMBL/GenBank/DDBJ whole genome shotgun (WGS) entry which is preliminary data.</text>
</comment>
<proteinExistence type="predicted"/>
<feature type="domain" description="Lipoprotein-associated type-17" evidence="1">
    <location>
        <begin position="43"/>
        <end position="121"/>
    </location>
</feature>
<dbReference type="EMBL" id="JZXN01000014">
    <property type="protein sequence ID" value="KKB26974.1"/>
    <property type="molecule type" value="Genomic_DNA"/>
</dbReference>
<evidence type="ECO:0000259" key="1">
    <source>
        <dbReference type="Pfam" id="PF04200"/>
    </source>
</evidence>
<sequence length="1924" mass="222173">MKKKRINIISLNSLVLTPLPFVLSSCVDNTKTFDADKDFNEATISFSYSNSSLINASEAKKDNIIANVSENNKYTFNVTDVNIDGFDDSKGILNVSYYLTLNYENKTYRSSKKNAVISNFKVSDSKINNQDDKQLNEFQKAEKNRLDSLLDLIELNYLNAENTLPSEFNLHNVVWQEAHHNQAKINKIQVLSYDDNLGQLKLELNLSSTKDNYENVVSDSKVFTYSKFDSLNKRKIIKFTELTNLSNDSSIKDQLNFKDINRSERKASSLTLEELTNKLISPANNTKIVIENIDSNDEKGTISLTYKLNYQDKFLNVSSNSKTIYLTGFKTNKQEKLEKLEEENRKINNDNFEITYPNIQDTFAIDAKSDLFALKTAENVKLINPEIISFDNEKGIVKLQYQLQNVNDESNHFISNTKETKIGGFKQGLSWENLLNKEQTKLNSLAINFDYPDKDNILAKDAKITNITNNLNNPSYKINEIKNLSADENNGLITFDYQLVEDNFYNAKVYSSWINASIKGFKNIAKYNAELEIDDYFKNYKSVINNKLTNHPNIKLYSTSLSSDNAKFFLDLTNDKNIDVKVENIHVDENDINKVNYTLKATKDGAIKTKDEELTFSNNLNDILDKVKYSDLNSLFDIDYKLLNQFAGYDLRDEKNANIFNLIFKKKFKKISNVFDYEIDKNTIYNQIGDDKKVYTLKGRQEATINRSTINANVNLKFGNTIVKTFNNLPFKYDKDWEDLTNKTNLMAFFNTKEKDFSNSHLSYNFSSYFLNKYQVQNYKFNYGKKEVNGQEVNKNIEDALKDIATEIKNNNLAQYSNVDIDKLVFAKDEISKQLLLETIKKIFDFNTNGWTIEELIPTGKGYTEQRFEKSSTYYTVVNNANLSIYLYLKLTKDDKTITIPLVMNSTYFGQDTANLDIINLVLNNEAQKIILLSDYNFNSEKEEDLLASDAYEKLNQIYIFPKAGAYEIKVLPLDLTDFNGVKYDNNKGYAYISFGLYKNNEFTGLKTNAFKYQGFKTFTKTDIKPLNGKNYTAKDFQPVATFTIDKNGNKIENKNDLISDSKLSKWKEQIDKINSTNFTYRLAQGNAYNLKDQRDRRTIDAGLFVSQNAFNNLDKLLVFNSTGKKDSNSYLNISPLEDQDNNMNLSQLGKDFYFYFYDTNGGYDEKGKGWLTFKIGFISKTNSNVRYTSGKEIKLVNLENDYKLDAYPTALINNLTYEDLNINHDKISQTTISEFSNDIKNSTANNSKKYLTLKDSANYHSFKFNNKDNLQIRDVKILKDSHNNQKVFIRLKYVDFIGHLNNKKTINGDIWYELSGFKNQAKDKSFGLTTSQILDQLNADYYMKKAFLSDNYILRRRRIELNYKDNLFKVSEEKRKVTWLLKKDYFMPLLGKNSTNKDAKINLHFNTNLLYIDNDRFNRIVNYNKGLNFSINWDELVSKKVLTFTGETDTVNNIKASYQVTFLLADEGIKFTYELTDNNGYKIVGDKFASRVYYGNNGVYSASLPEKKFDPEQAVFFSNNLGALVNIEYANKTANEKFNKYETNTFDYNHITVTPDGMPYYIYNEGYNHGQLFKYDPNQMLPYKWHEGYKLDREYGHLTYTDTRFKEVVNRSISLSNGSALFLGKVNNDPEDGRYYLVTNHHVLNNESLVDTPWLGSWKKVNIFNADLKNEIFSNNTHRDSNNSIWTKYLAIWTGKKNKSIDGTSQNVFRDLTVFMIDINDVIKTAKSQGKYATARWYENIKHMPNMPINDYNKDNYYWILQALNRNNKSWESKPIFTAFRMFTGFPGLIQVNTIMSRISSGENAEYYGRNSNITNLNYNPLVIRGGQSGTGIVDDEGNYIASINSAVAYWAATAWVNYHNSYNGNNNNTVQYNYFGLVNDNPLEVLDQKNTNSLSLNVLKMSANDPTINPPYWITEPKHMGE</sequence>
<gene>
    <name evidence="2" type="ORF">MMELEA_04280</name>
</gene>
<accession>A0A0F5H0Z9</accession>
<dbReference type="Proteomes" id="UP000033750">
    <property type="component" value="Unassembled WGS sequence"/>
</dbReference>
<dbReference type="PATRIC" id="fig|1264554.4.peg.381"/>
<dbReference type="Pfam" id="PF04200">
    <property type="entry name" value="Lipoprotein_17"/>
    <property type="match status" value="3"/>
</dbReference>
<dbReference type="NCBIfam" id="NF045847">
    <property type="entry name" value="MGA1079_SerProt"/>
    <property type="match status" value="1"/>
</dbReference>
<dbReference type="RefSeq" id="WP_046096858.1">
    <property type="nucleotide sequence ID" value="NZ_JZXN01000014.1"/>
</dbReference>